<organism evidence="7 8">
    <name type="scientific">Urochloa decumbens</name>
    <dbReference type="NCBI Taxonomy" id="240449"/>
    <lineage>
        <taxon>Eukaryota</taxon>
        <taxon>Viridiplantae</taxon>
        <taxon>Streptophyta</taxon>
        <taxon>Embryophyta</taxon>
        <taxon>Tracheophyta</taxon>
        <taxon>Spermatophyta</taxon>
        <taxon>Magnoliopsida</taxon>
        <taxon>Liliopsida</taxon>
        <taxon>Poales</taxon>
        <taxon>Poaceae</taxon>
        <taxon>PACMAD clade</taxon>
        <taxon>Panicoideae</taxon>
        <taxon>Panicodae</taxon>
        <taxon>Paniceae</taxon>
        <taxon>Melinidinae</taxon>
        <taxon>Urochloa</taxon>
    </lineage>
</organism>
<dbReference type="InterPro" id="IPR036047">
    <property type="entry name" value="F-box-like_dom_sf"/>
</dbReference>
<gene>
    <name evidence="3" type="ORF">URODEC1_LOCUS111881</name>
    <name evidence="4" type="ORF">URODEC1_LOCUS111883</name>
    <name evidence="5" type="ORF">URODEC1_LOCUS123771</name>
    <name evidence="6" type="ORF">URODEC1_LOCUS124876</name>
    <name evidence="7" type="ORF">URODEC1_LOCUS124884</name>
</gene>
<accession>A0ABC9HEC6</accession>
<sequence>MPRELQRSGSNSLASLLRAEPPDDALAVADSHKLGERDGRRRRSRRSTRRRSCLRLPLGGAGGCRVCDCDDMDSAAALPRRRPPGNGEDGDDEDQDHDGALQCFSWKKGAAAAAAVPHRPSGAGADAAVLPKEAASLAVLPDDVTEMVLARLPLSSLLAARCACRRWRDLTAAPQFLRLRRGGGTPWLFLFGAGGGGDVGWGAAPSPAVHALDVDGRRWRRVEAGGLNGRFLFSVAAVGDELYVVGGRSGGSGSGSDAAAVGGSKVKTLKGVLVFSPLTGSWRKAAPMRAARSRPVLGVFEMSATCSSVLRARGAEESHVRRGGGRSRHGGAASAVYEDPHRLSLRRLRLKDMLNDEDAADPTDLAASSRDNNNKPAVTGQDGGEEEGQPRLAVIAVGGRGQWDEPLVSGEIYDPLADRWVEIAASFPADVGLACSGAVCGRAFYVYCESDTLVAYHLDAGSWALVQTSRPPPPRLRDYPPALVACCASRLFMLCVCWCDDRRGSRREKVVRKLFELDLNSLEWTEAAAHPDAPMDPNAAFAAGGDRIYAVEMFRIFGKVLDFVTACQVSDTGEQRWSRIGRENAATEADAMSCRLKSMAVLHL</sequence>
<feature type="region of interest" description="Disordered" evidence="1">
    <location>
        <begin position="78"/>
        <end position="98"/>
    </location>
</feature>
<feature type="domain" description="F-box" evidence="2">
    <location>
        <begin position="134"/>
        <end position="179"/>
    </location>
</feature>
<reference evidence="7 8" key="1">
    <citation type="submission" date="2024-10" db="EMBL/GenBank/DDBJ databases">
        <authorList>
            <person name="Ryan C."/>
        </authorList>
    </citation>
    <scope>NUCLEOTIDE SEQUENCE [LARGE SCALE GENOMIC DNA]</scope>
</reference>
<dbReference type="PROSITE" id="PS50181">
    <property type="entry name" value="FBOX"/>
    <property type="match status" value="1"/>
</dbReference>
<dbReference type="Gene3D" id="1.20.1280.50">
    <property type="match status" value="1"/>
</dbReference>
<feature type="region of interest" description="Disordered" evidence="1">
    <location>
        <begin position="313"/>
        <end position="336"/>
    </location>
</feature>
<dbReference type="SMART" id="SM00612">
    <property type="entry name" value="Kelch"/>
    <property type="match status" value="2"/>
</dbReference>
<dbReference type="EMBL" id="CAXIPR030005184">
    <property type="protein sequence ID" value="CAM0152011.1"/>
    <property type="molecule type" value="Genomic_DNA"/>
</dbReference>
<dbReference type="Proteomes" id="UP001497457">
    <property type="component" value="Chromosome 8b"/>
</dbReference>
<evidence type="ECO:0000313" key="4">
    <source>
        <dbReference type="EMBL" id="CAL5086924.1"/>
    </source>
</evidence>
<dbReference type="InterPro" id="IPR011043">
    <property type="entry name" value="Gal_Oxase/kelch_b-propeller"/>
</dbReference>
<dbReference type="Proteomes" id="UP001497457">
    <property type="component" value="Unassembled WGS sequence"/>
</dbReference>
<evidence type="ECO:0000313" key="6">
    <source>
        <dbReference type="EMBL" id="CAM0152003.1"/>
    </source>
</evidence>
<feature type="region of interest" description="Disordered" evidence="1">
    <location>
        <begin position="1"/>
        <end position="50"/>
    </location>
</feature>
<dbReference type="InterPro" id="IPR015915">
    <property type="entry name" value="Kelch-typ_b-propeller"/>
</dbReference>
<evidence type="ECO:0000259" key="2">
    <source>
        <dbReference type="PROSITE" id="PS50181"/>
    </source>
</evidence>
<dbReference type="SMART" id="SM00256">
    <property type="entry name" value="FBOX"/>
    <property type="match status" value="1"/>
</dbReference>
<dbReference type="EMBL" id="CAXIPR030003638">
    <property type="protein sequence ID" value="CAM0150723.1"/>
    <property type="molecule type" value="Genomic_DNA"/>
</dbReference>
<evidence type="ECO:0000313" key="8">
    <source>
        <dbReference type="Proteomes" id="UP001497457"/>
    </source>
</evidence>
<dbReference type="SUPFAM" id="SSF50965">
    <property type="entry name" value="Galactose oxidase, central domain"/>
    <property type="match status" value="1"/>
</dbReference>
<feature type="region of interest" description="Disordered" evidence="1">
    <location>
        <begin position="359"/>
        <end position="389"/>
    </location>
</feature>
<evidence type="ECO:0000313" key="5">
    <source>
        <dbReference type="EMBL" id="CAM0150723.1"/>
    </source>
</evidence>
<dbReference type="AlphaFoldDB" id="A0ABC9HEC6"/>
<dbReference type="InterPro" id="IPR001810">
    <property type="entry name" value="F-box_dom"/>
</dbReference>
<dbReference type="SUPFAM" id="SSF81383">
    <property type="entry name" value="F-box domain"/>
    <property type="match status" value="1"/>
</dbReference>
<dbReference type="PANTHER" id="PTHR47712:SF1">
    <property type="entry name" value="OS09G0555300 PROTEIN"/>
    <property type="match status" value="1"/>
</dbReference>
<dbReference type="PANTHER" id="PTHR47712">
    <property type="entry name" value="OS09G0555300 PROTEIN"/>
    <property type="match status" value="1"/>
</dbReference>
<dbReference type="InterPro" id="IPR006652">
    <property type="entry name" value="Kelch_1"/>
</dbReference>
<feature type="compositionally biased region" description="Basic residues" evidence="1">
    <location>
        <begin position="40"/>
        <end position="50"/>
    </location>
</feature>
<proteinExistence type="predicted"/>
<dbReference type="Gene3D" id="2.120.10.80">
    <property type="entry name" value="Kelch-type beta propeller"/>
    <property type="match status" value="2"/>
</dbReference>
<name>A0ABC9HEC6_9POAL</name>
<keyword evidence="8" id="KW-1185">Reference proteome</keyword>
<dbReference type="CDD" id="cd22157">
    <property type="entry name" value="F-box_AtFBW1-like"/>
    <property type="match status" value="1"/>
</dbReference>
<dbReference type="EMBL" id="OZ075118">
    <property type="protein sequence ID" value="CAL5086924.1"/>
    <property type="molecule type" value="Genomic_DNA"/>
</dbReference>
<evidence type="ECO:0000256" key="1">
    <source>
        <dbReference type="SAM" id="MobiDB-lite"/>
    </source>
</evidence>
<dbReference type="EMBL" id="CAXIPR030005184">
    <property type="protein sequence ID" value="CAM0152003.1"/>
    <property type="molecule type" value="Genomic_DNA"/>
</dbReference>
<dbReference type="Pfam" id="PF00646">
    <property type="entry name" value="F-box"/>
    <property type="match status" value="1"/>
</dbReference>
<feature type="compositionally biased region" description="Basic and acidic residues" evidence="1">
    <location>
        <begin position="30"/>
        <end position="39"/>
    </location>
</feature>
<evidence type="ECO:0000313" key="3">
    <source>
        <dbReference type="EMBL" id="CAL5086922.1"/>
    </source>
</evidence>
<evidence type="ECO:0000313" key="7">
    <source>
        <dbReference type="EMBL" id="CAM0152011.1"/>
    </source>
</evidence>
<dbReference type="EMBL" id="OZ075118">
    <property type="protein sequence ID" value="CAL5086922.1"/>
    <property type="molecule type" value="Genomic_DNA"/>
</dbReference>
<protein>
    <recommendedName>
        <fullName evidence="2">F-box domain-containing protein</fullName>
    </recommendedName>
</protein>